<dbReference type="Proteomes" id="UP000621307">
    <property type="component" value="Unassembled WGS sequence"/>
</dbReference>
<evidence type="ECO:0000259" key="10">
    <source>
        <dbReference type="PROSITE" id="PS50113"/>
    </source>
</evidence>
<feature type="domain" description="PAS" evidence="9">
    <location>
        <begin position="294"/>
        <end position="357"/>
    </location>
</feature>
<dbReference type="CDD" id="cd00082">
    <property type="entry name" value="HisKA"/>
    <property type="match status" value="1"/>
</dbReference>
<evidence type="ECO:0000256" key="7">
    <source>
        <dbReference type="SAM" id="Coils"/>
    </source>
</evidence>
<feature type="coiled-coil region" evidence="7">
    <location>
        <begin position="412"/>
        <end position="446"/>
    </location>
</feature>
<dbReference type="PROSITE" id="PS50109">
    <property type="entry name" value="HIS_KIN"/>
    <property type="match status" value="1"/>
</dbReference>
<evidence type="ECO:0000256" key="1">
    <source>
        <dbReference type="ARBA" id="ARBA00000085"/>
    </source>
</evidence>
<evidence type="ECO:0000256" key="3">
    <source>
        <dbReference type="ARBA" id="ARBA00022553"/>
    </source>
</evidence>
<dbReference type="Gene3D" id="3.30.565.10">
    <property type="entry name" value="Histidine kinase-like ATPase, C-terminal domain"/>
    <property type="match status" value="1"/>
</dbReference>
<keyword evidence="3" id="KW-0597">Phosphoprotein</keyword>
<keyword evidence="4" id="KW-0808">Transferase</keyword>
<dbReference type="SMART" id="SM00091">
    <property type="entry name" value="PAS"/>
    <property type="match status" value="3"/>
</dbReference>
<dbReference type="SUPFAM" id="SSF47384">
    <property type="entry name" value="Homodimeric domain of signal transducing histidine kinase"/>
    <property type="match status" value="1"/>
</dbReference>
<dbReference type="InterPro" id="IPR000700">
    <property type="entry name" value="PAS-assoc_C"/>
</dbReference>
<comment type="caution">
    <text evidence="11">The sequence shown here is derived from an EMBL/GenBank/DDBJ whole genome shotgun (WGS) entry which is preliminary data.</text>
</comment>
<dbReference type="Pfam" id="PF00989">
    <property type="entry name" value="PAS"/>
    <property type="match status" value="1"/>
</dbReference>
<dbReference type="InterPro" id="IPR052162">
    <property type="entry name" value="Sensor_kinase/Photoreceptor"/>
</dbReference>
<dbReference type="PROSITE" id="PS50112">
    <property type="entry name" value="PAS"/>
    <property type="match status" value="3"/>
</dbReference>
<dbReference type="PANTHER" id="PTHR43304">
    <property type="entry name" value="PHYTOCHROME-LIKE PROTEIN CPH1"/>
    <property type="match status" value="1"/>
</dbReference>
<dbReference type="Gene3D" id="3.30.450.20">
    <property type="entry name" value="PAS domain"/>
    <property type="match status" value="3"/>
</dbReference>
<sequence>MFSEFQYQELQSGCQQSDRLMVDLQKTQQELKETKDKLSFLLEHHPLGIIQWNTAFEVSSWNPAAKDIFGYSQQEALNRHAVELIVPHTARENITQLRAELIKQDQGTRCIHENCHKDGTIITCEWHHTPVTDFRGNVTGILSIVQDITKRTNTYITAPKQAEIALKKSLKEIADIKFALDQSSIVAVTNNQGIIEYVNDKFCQISQYQPEELIGKTHRIINSGYHSKEFFQEMWLTISQGSVWKGEVKNLAKDGTYYWVDTTIVPLLDEQGKPQQYVAIRNDITARKQAEITLKQSLKEIADIKFALDQSSIVAVTNHQGIIEYVNDKFCQISQYQPEELISKTHRIINSAYHSKEFFQEMWLTISQGSVWKGEVKNLAKDGTYYWVDTTIVPLLDEQGKPQQYVAIRNDITARKQAEAELSKQAKELEQALKQLQLTQLQLIQSEKMSSLGQLVAGVAHEINNPVNFIFANLQHAYQYTQNLLKMIHLYQNYYPEPALEIAKEAEHIDLEFLLADLPKLYSSMTLGATRISQIVTSLRTFSRLDESDLKAGDIHEGIDSALMILEHRLKSQENRPDILVIREYGNLPLVECYAAQLNQALMNILINAIDALDEKYEQESYQQVTPTIHICTEMSSYQQITIRIKDNGVGMSDDVRQKIFDPFYTSKPVGKGIGMGLSISYQIITNRHGGSLECTSSLGKGAEFMIAIPIHPMRNTQKSHPHQELG</sequence>
<keyword evidence="12" id="KW-1185">Reference proteome</keyword>
<keyword evidence="6" id="KW-0902">Two-component regulatory system</keyword>
<dbReference type="RefSeq" id="WP_190565293.1">
    <property type="nucleotide sequence ID" value="NZ_JACJQL010000001.1"/>
</dbReference>
<feature type="coiled-coil region" evidence="7">
    <location>
        <begin position="17"/>
        <end position="44"/>
    </location>
</feature>
<dbReference type="InterPro" id="IPR003661">
    <property type="entry name" value="HisK_dim/P_dom"/>
</dbReference>
<evidence type="ECO:0000313" key="12">
    <source>
        <dbReference type="Proteomes" id="UP000621307"/>
    </source>
</evidence>
<dbReference type="InterPro" id="IPR036890">
    <property type="entry name" value="HATPase_C_sf"/>
</dbReference>
<dbReference type="PRINTS" id="PR00344">
    <property type="entry name" value="BCTRLSENSOR"/>
</dbReference>
<keyword evidence="7" id="KW-0175">Coiled coil</keyword>
<dbReference type="Pfam" id="PF02518">
    <property type="entry name" value="HATPase_c"/>
    <property type="match status" value="1"/>
</dbReference>
<dbReference type="NCBIfam" id="TIGR00229">
    <property type="entry name" value="sensory_box"/>
    <property type="match status" value="3"/>
</dbReference>
<gene>
    <name evidence="11" type="ORF">H6G14_01040</name>
</gene>
<dbReference type="SMART" id="SM00086">
    <property type="entry name" value="PAC"/>
    <property type="match status" value="3"/>
</dbReference>
<dbReference type="GO" id="GO:0016301">
    <property type="term" value="F:kinase activity"/>
    <property type="evidence" value="ECO:0007669"/>
    <property type="project" value="UniProtKB-KW"/>
</dbReference>
<feature type="domain" description="PAC" evidence="10">
    <location>
        <begin position="104"/>
        <end position="160"/>
    </location>
</feature>
<dbReference type="InterPro" id="IPR001610">
    <property type="entry name" value="PAC"/>
</dbReference>
<comment type="catalytic activity">
    <reaction evidence="1">
        <text>ATP + protein L-histidine = ADP + protein N-phospho-L-histidine.</text>
        <dbReference type="EC" id="2.7.13.3"/>
    </reaction>
</comment>
<dbReference type="EMBL" id="JACJQL010000001">
    <property type="protein sequence ID" value="MBD2249893.1"/>
    <property type="molecule type" value="Genomic_DNA"/>
</dbReference>
<proteinExistence type="predicted"/>
<dbReference type="SUPFAM" id="SSF55785">
    <property type="entry name" value="PYP-like sensor domain (PAS domain)"/>
    <property type="match status" value="3"/>
</dbReference>
<evidence type="ECO:0000256" key="2">
    <source>
        <dbReference type="ARBA" id="ARBA00012438"/>
    </source>
</evidence>
<evidence type="ECO:0000256" key="5">
    <source>
        <dbReference type="ARBA" id="ARBA00022777"/>
    </source>
</evidence>
<evidence type="ECO:0000259" key="9">
    <source>
        <dbReference type="PROSITE" id="PS50112"/>
    </source>
</evidence>
<protein>
    <recommendedName>
        <fullName evidence="2">histidine kinase</fullName>
        <ecNumber evidence="2">2.7.13.3</ecNumber>
    </recommendedName>
</protein>
<dbReference type="InterPro" id="IPR003594">
    <property type="entry name" value="HATPase_dom"/>
</dbReference>
<dbReference type="InterPro" id="IPR036097">
    <property type="entry name" value="HisK_dim/P_sf"/>
</dbReference>
<dbReference type="Pfam" id="PF13426">
    <property type="entry name" value="PAS_9"/>
    <property type="match status" value="2"/>
</dbReference>
<feature type="domain" description="PAC" evidence="10">
    <location>
        <begin position="244"/>
        <end position="296"/>
    </location>
</feature>
<dbReference type="InterPro" id="IPR013767">
    <property type="entry name" value="PAS_fold"/>
</dbReference>
<keyword evidence="5 11" id="KW-0418">Kinase</keyword>
<name>A0ABR8BA60_9NOSO</name>
<dbReference type="InterPro" id="IPR000014">
    <property type="entry name" value="PAS"/>
</dbReference>
<feature type="domain" description="Histidine kinase" evidence="8">
    <location>
        <begin position="458"/>
        <end position="713"/>
    </location>
</feature>
<dbReference type="SMART" id="SM00387">
    <property type="entry name" value="HATPase_c"/>
    <property type="match status" value="1"/>
</dbReference>
<feature type="domain" description="PAS" evidence="9">
    <location>
        <begin position="166"/>
        <end position="217"/>
    </location>
</feature>
<reference evidence="11 12" key="1">
    <citation type="journal article" date="2020" name="ISME J.">
        <title>Comparative genomics reveals insights into cyanobacterial evolution and habitat adaptation.</title>
        <authorList>
            <person name="Chen M.Y."/>
            <person name="Teng W.K."/>
            <person name="Zhao L."/>
            <person name="Hu C.X."/>
            <person name="Zhou Y.K."/>
            <person name="Han B.P."/>
            <person name="Song L.R."/>
            <person name="Shu W.S."/>
        </authorList>
    </citation>
    <scope>NUCLEOTIDE SEQUENCE [LARGE SCALE GENOMIC DNA]</scope>
    <source>
        <strain evidence="11 12">FACHB-3921</strain>
    </source>
</reference>
<dbReference type="InterPro" id="IPR035965">
    <property type="entry name" value="PAS-like_dom_sf"/>
</dbReference>
<evidence type="ECO:0000313" key="11">
    <source>
        <dbReference type="EMBL" id="MBD2249893.1"/>
    </source>
</evidence>
<dbReference type="CDD" id="cd00130">
    <property type="entry name" value="PAS"/>
    <property type="match status" value="3"/>
</dbReference>
<accession>A0ABR8BA60</accession>
<dbReference type="InterPro" id="IPR004358">
    <property type="entry name" value="Sig_transdc_His_kin-like_C"/>
</dbReference>
<feature type="domain" description="PAC" evidence="10">
    <location>
        <begin position="372"/>
        <end position="424"/>
    </location>
</feature>
<dbReference type="Gene3D" id="1.10.287.130">
    <property type="match status" value="1"/>
</dbReference>
<dbReference type="PANTHER" id="PTHR43304:SF1">
    <property type="entry name" value="PAC DOMAIN-CONTAINING PROTEIN"/>
    <property type="match status" value="1"/>
</dbReference>
<dbReference type="PROSITE" id="PS50113">
    <property type="entry name" value="PAC"/>
    <property type="match status" value="3"/>
</dbReference>
<feature type="domain" description="PAS" evidence="9">
    <location>
        <begin position="34"/>
        <end position="105"/>
    </location>
</feature>
<dbReference type="InterPro" id="IPR005467">
    <property type="entry name" value="His_kinase_dom"/>
</dbReference>
<evidence type="ECO:0000256" key="6">
    <source>
        <dbReference type="ARBA" id="ARBA00023012"/>
    </source>
</evidence>
<dbReference type="EC" id="2.7.13.3" evidence="2"/>
<evidence type="ECO:0000256" key="4">
    <source>
        <dbReference type="ARBA" id="ARBA00022679"/>
    </source>
</evidence>
<dbReference type="SUPFAM" id="SSF55874">
    <property type="entry name" value="ATPase domain of HSP90 chaperone/DNA topoisomerase II/histidine kinase"/>
    <property type="match status" value="1"/>
</dbReference>
<evidence type="ECO:0000259" key="8">
    <source>
        <dbReference type="PROSITE" id="PS50109"/>
    </source>
</evidence>
<organism evidence="11 12">
    <name type="scientific">Nostoc parmelioides FACHB-3921</name>
    <dbReference type="NCBI Taxonomy" id="2692909"/>
    <lineage>
        <taxon>Bacteria</taxon>
        <taxon>Bacillati</taxon>
        <taxon>Cyanobacteriota</taxon>
        <taxon>Cyanophyceae</taxon>
        <taxon>Nostocales</taxon>
        <taxon>Nostocaceae</taxon>
        <taxon>Nostoc</taxon>
    </lineage>
</organism>